<keyword evidence="1 3" id="KW-0238">DNA-binding</keyword>
<feature type="domain" description="Ku" evidence="5">
    <location>
        <begin position="53"/>
        <end position="183"/>
    </location>
</feature>
<comment type="subunit">
    <text evidence="3">Homodimer. Interacts with LigD.</text>
</comment>
<evidence type="ECO:0000256" key="4">
    <source>
        <dbReference type="SAM" id="MobiDB-lite"/>
    </source>
</evidence>
<dbReference type="PANTHER" id="PTHR41251">
    <property type="entry name" value="NON-HOMOLOGOUS END JOINING PROTEIN KU"/>
    <property type="match status" value="1"/>
</dbReference>
<dbReference type="Pfam" id="PF02735">
    <property type="entry name" value="Ku"/>
    <property type="match status" value="1"/>
</dbReference>
<feature type="compositionally biased region" description="Basic and acidic residues" evidence="4">
    <location>
        <begin position="261"/>
        <end position="282"/>
    </location>
</feature>
<comment type="function">
    <text evidence="3">With LigD forms a non-homologous end joining (NHEJ) DNA repair enzyme, which repairs dsDNA breaks with reduced fidelity. Binds linear dsDNA with 5'- and 3'- overhangs but not closed circular dsDNA nor ssDNA. Recruits and stimulates the ligase activity of LigD.</text>
</comment>
<evidence type="ECO:0000259" key="5">
    <source>
        <dbReference type="SMART" id="SM00559"/>
    </source>
</evidence>
<name>A0ABW3XWM9_9ACTN</name>
<dbReference type="Proteomes" id="UP001597058">
    <property type="component" value="Unassembled WGS sequence"/>
</dbReference>
<keyword evidence="7" id="KW-1185">Reference proteome</keyword>
<dbReference type="NCBIfam" id="TIGR02772">
    <property type="entry name" value="Ku_bact"/>
    <property type="match status" value="1"/>
</dbReference>
<feature type="compositionally biased region" description="Basic and acidic residues" evidence="4">
    <location>
        <begin position="222"/>
        <end position="236"/>
    </location>
</feature>
<dbReference type="PANTHER" id="PTHR41251:SF1">
    <property type="entry name" value="NON-HOMOLOGOUS END JOINING PROTEIN KU"/>
    <property type="match status" value="1"/>
</dbReference>
<keyword evidence="2 3" id="KW-0233">DNA recombination</keyword>
<feature type="region of interest" description="Disordered" evidence="4">
    <location>
        <begin position="253"/>
        <end position="314"/>
    </location>
</feature>
<organism evidence="6 7">
    <name type="scientific">Streptomyces kaempferi</name>
    <dbReference type="NCBI Taxonomy" id="333725"/>
    <lineage>
        <taxon>Bacteria</taxon>
        <taxon>Bacillati</taxon>
        <taxon>Actinomycetota</taxon>
        <taxon>Actinomycetes</taxon>
        <taxon>Kitasatosporales</taxon>
        <taxon>Streptomycetaceae</taxon>
        <taxon>Streptomyces</taxon>
    </lineage>
</organism>
<comment type="similarity">
    <text evidence="3">Belongs to the prokaryotic Ku family.</text>
</comment>
<dbReference type="EMBL" id="JBHTMM010000175">
    <property type="protein sequence ID" value="MFD1313261.1"/>
    <property type="molecule type" value="Genomic_DNA"/>
</dbReference>
<accession>A0ABW3XWM9</accession>
<dbReference type="Gene3D" id="2.40.290.10">
    <property type="match status" value="1"/>
</dbReference>
<dbReference type="SUPFAM" id="SSF100939">
    <property type="entry name" value="SPOC domain-like"/>
    <property type="match status" value="1"/>
</dbReference>
<comment type="caution">
    <text evidence="6">The sequence shown here is derived from an EMBL/GenBank/DDBJ whole genome shotgun (WGS) entry which is preliminary data.</text>
</comment>
<dbReference type="CDD" id="cd00789">
    <property type="entry name" value="KU_like"/>
    <property type="match status" value="1"/>
</dbReference>
<dbReference type="SMART" id="SM00559">
    <property type="entry name" value="Ku78"/>
    <property type="match status" value="1"/>
</dbReference>
<gene>
    <name evidence="3" type="primary">ku</name>
    <name evidence="6" type="ORF">ACFQ5X_46980</name>
</gene>
<keyword evidence="3" id="KW-0227">DNA damage</keyword>
<dbReference type="InterPro" id="IPR016194">
    <property type="entry name" value="SPOC-like_C_dom_sf"/>
</dbReference>
<feature type="compositionally biased region" description="Basic residues" evidence="4">
    <location>
        <begin position="283"/>
        <end position="314"/>
    </location>
</feature>
<dbReference type="InterPro" id="IPR006164">
    <property type="entry name" value="DNA_bd_Ku70/Ku80"/>
</dbReference>
<dbReference type="HAMAP" id="MF_01875">
    <property type="entry name" value="Prokaryotic_Ku"/>
    <property type="match status" value="1"/>
</dbReference>
<sequence>MPRPLWSGAISFGLVTIPVKLVSATEDRSVHFHQIHTEDMGRVRVRKYCEAEDREVSAGEIGKGFEVSKDTLVAVTDAELEEMPLPTAKAIEIVAFVPAASIDPVRLSGDSYFLQGDGQVAAKPYALIAEALARNTKVAVAKLAWHGRERLVLLRVRDGVLVAHVLKWDDEIRDPAELAPKDLEVTDSEIDEAVQLIESMTTDDISGYRDTYREALEAVIEAKAEGRRPPEPRTGDEEQGGQVLDLMAALQESVRKAQSARGEDSGNAEIHEMPESKPEPKKKAAATKTAKKAPAKKAAKKNAAAKKPARRRGA</sequence>
<proteinExistence type="inferred from homology"/>
<evidence type="ECO:0000313" key="7">
    <source>
        <dbReference type="Proteomes" id="UP001597058"/>
    </source>
</evidence>
<protein>
    <recommendedName>
        <fullName evidence="3">Non-homologous end joining protein Ku</fullName>
    </recommendedName>
</protein>
<evidence type="ECO:0000256" key="3">
    <source>
        <dbReference type="HAMAP-Rule" id="MF_01875"/>
    </source>
</evidence>
<evidence type="ECO:0000256" key="1">
    <source>
        <dbReference type="ARBA" id="ARBA00023125"/>
    </source>
</evidence>
<evidence type="ECO:0000256" key="2">
    <source>
        <dbReference type="ARBA" id="ARBA00023172"/>
    </source>
</evidence>
<feature type="region of interest" description="Disordered" evidence="4">
    <location>
        <begin position="222"/>
        <end position="241"/>
    </location>
</feature>
<dbReference type="InterPro" id="IPR009187">
    <property type="entry name" value="Prok_Ku"/>
</dbReference>
<evidence type="ECO:0000313" key="6">
    <source>
        <dbReference type="EMBL" id="MFD1313261.1"/>
    </source>
</evidence>
<keyword evidence="3" id="KW-0234">DNA repair</keyword>
<reference evidence="7" key="1">
    <citation type="journal article" date="2019" name="Int. J. Syst. Evol. Microbiol.">
        <title>The Global Catalogue of Microorganisms (GCM) 10K type strain sequencing project: providing services to taxonomists for standard genome sequencing and annotation.</title>
        <authorList>
            <consortium name="The Broad Institute Genomics Platform"/>
            <consortium name="The Broad Institute Genome Sequencing Center for Infectious Disease"/>
            <person name="Wu L."/>
            <person name="Ma J."/>
        </authorList>
    </citation>
    <scope>NUCLEOTIDE SEQUENCE [LARGE SCALE GENOMIC DNA]</scope>
    <source>
        <strain evidence="7">CGMCC 4.7020</strain>
    </source>
</reference>
<dbReference type="RefSeq" id="WP_381331132.1">
    <property type="nucleotide sequence ID" value="NZ_JBHTMM010000175.1"/>
</dbReference>
<dbReference type="PIRSF" id="PIRSF006493">
    <property type="entry name" value="Prok_Ku"/>
    <property type="match status" value="1"/>
</dbReference>